<dbReference type="Pfam" id="PF10902">
    <property type="entry name" value="WYL_2"/>
    <property type="match status" value="1"/>
</dbReference>
<sequence>MKLTTEQNIHIRETLKAVLSMGESQIVFEKADGTIRTLRCTRDKDIIPSDLVESTTKSARAESTTSLPVYDTEKEGWRSFTFDKLISVNGMKVEHLLQMIGK</sequence>
<proteinExistence type="predicted"/>
<dbReference type="EMBL" id="KT239446">
    <property type="protein sequence ID" value="AKY02076.1"/>
    <property type="molecule type" value="Genomic_DNA"/>
</dbReference>
<dbReference type="KEGG" id="vg:26518620"/>
<gene>
    <name evidence="1" type="ORF">JD18_205</name>
</gene>
<dbReference type="GeneID" id="26518620"/>
<evidence type="ECO:0000313" key="1">
    <source>
        <dbReference type="EMBL" id="AKY02076.1"/>
    </source>
</evidence>
<dbReference type="RefSeq" id="YP_009190786.1">
    <property type="nucleotide sequence ID" value="NC_028686.1"/>
</dbReference>
<evidence type="ECO:0008006" key="3">
    <source>
        <dbReference type="Google" id="ProtNLM"/>
    </source>
</evidence>
<evidence type="ECO:0000313" key="2">
    <source>
        <dbReference type="Proteomes" id="UP000204179"/>
    </source>
</evidence>
<organism evidence="1 2">
    <name type="scientific">Klebsiella phage JD18</name>
    <dbReference type="NCBI Taxonomy" id="1698360"/>
    <lineage>
        <taxon>Viruses</taxon>
        <taxon>Duplodnaviria</taxon>
        <taxon>Heunggongvirae</taxon>
        <taxon>Uroviricota</taxon>
        <taxon>Caudoviricetes</taxon>
        <taxon>Pantevenvirales</taxon>
        <taxon>Straboviridae</taxon>
        <taxon>Tevenvirinae</taxon>
        <taxon>Jiaodavirus</taxon>
        <taxon>Jiaodavirus jd18</taxon>
    </lineage>
</organism>
<reference evidence="1 2" key="1">
    <citation type="submission" date="2015-07" db="EMBL/GenBank/DDBJ databases">
        <title>Isolation and characterization of JD18-a novel lytic bacteriophage for Klebsiella pneumoniae.</title>
        <authorList>
            <person name="Fan J."/>
            <person name="Zhang X."/>
            <person name="Guo X."/>
            <person name="He P."/>
            <person name="Zhang Y."/>
        </authorList>
    </citation>
    <scope>NUCLEOTIDE SEQUENCE [LARGE SCALE GENOMIC DNA]</scope>
</reference>
<keyword evidence="2" id="KW-1185">Reference proteome</keyword>
<name>A0A0K1Y5L9_9CAUD</name>
<protein>
    <recommendedName>
        <fullName evidence="3">Tail fibers protein</fullName>
    </recommendedName>
</protein>
<dbReference type="InterPro" id="IPR024401">
    <property type="entry name" value="WYL_prot"/>
</dbReference>
<dbReference type="Proteomes" id="UP000204179">
    <property type="component" value="Segment"/>
</dbReference>
<accession>A0A0K1Y5L9</accession>